<dbReference type="EMBL" id="VFML01000002">
    <property type="protein sequence ID" value="TQI94350.1"/>
    <property type="molecule type" value="Genomic_DNA"/>
</dbReference>
<evidence type="ECO:0000313" key="10">
    <source>
        <dbReference type="EMBL" id="TQI94350.1"/>
    </source>
</evidence>
<keyword evidence="4" id="KW-1003">Cell membrane</keyword>
<accession>A0A542CU85</accession>
<dbReference type="GO" id="GO:0042910">
    <property type="term" value="F:xenobiotic transmembrane transporter activity"/>
    <property type="evidence" value="ECO:0007669"/>
    <property type="project" value="InterPro"/>
</dbReference>
<dbReference type="FunFam" id="1.20.1720.10:FF:000005">
    <property type="entry name" value="Bcr/CflA family efflux transporter"/>
    <property type="match status" value="1"/>
</dbReference>
<dbReference type="SUPFAM" id="SSF103473">
    <property type="entry name" value="MFS general substrate transporter"/>
    <property type="match status" value="1"/>
</dbReference>
<dbReference type="PROSITE" id="PS00216">
    <property type="entry name" value="SUGAR_TRANSPORT_1"/>
    <property type="match status" value="1"/>
</dbReference>
<feature type="transmembrane region" description="Helical" evidence="8">
    <location>
        <begin position="261"/>
        <end position="278"/>
    </location>
</feature>
<comment type="subcellular location">
    <subcellularLocation>
        <location evidence="1">Cell membrane</location>
        <topology evidence="1">Multi-pass membrane protein</topology>
    </subcellularLocation>
</comment>
<reference evidence="10 11" key="1">
    <citation type="submission" date="2019-06" db="EMBL/GenBank/DDBJ databases">
        <title>Sequencing the genomes of 1000 actinobacteria strains.</title>
        <authorList>
            <person name="Klenk H.-P."/>
        </authorList>
    </citation>
    <scope>NUCLEOTIDE SEQUENCE [LARGE SCALE GENOMIC DNA]</scope>
    <source>
        <strain evidence="10 11">DSM 45679</strain>
    </source>
</reference>
<evidence type="ECO:0000256" key="7">
    <source>
        <dbReference type="ARBA" id="ARBA00023136"/>
    </source>
</evidence>
<dbReference type="GO" id="GO:1990961">
    <property type="term" value="P:xenobiotic detoxification by transmembrane export across the plasma membrane"/>
    <property type="evidence" value="ECO:0007669"/>
    <property type="project" value="InterPro"/>
</dbReference>
<evidence type="ECO:0000256" key="8">
    <source>
        <dbReference type="SAM" id="Phobius"/>
    </source>
</evidence>
<feature type="transmembrane region" description="Helical" evidence="8">
    <location>
        <begin position="225"/>
        <end position="249"/>
    </location>
</feature>
<protein>
    <submittedName>
        <fullName evidence="10">DHA1 family bicyclomycin/chloramphenicol resistance-like MFS transporter</fullName>
    </submittedName>
</protein>
<dbReference type="InterPro" id="IPR020846">
    <property type="entry name" value="MFS_dom"/>
</dbReference>
<evidence type="ECO:0000256" key="5">
    <source>
        <dbReference type="ARBA" id="ARBA00022692"/>
    </source>
</evidence>
<dbReference type="OrthoDB" id="9814303at2"/>
<dbReference type="InterPro" id="IPR011701">
    <property type="entry name" value="MFS"/>
</dbReference>
<evidence type="ECO:0000256" key="1">
    <source>
        <dbReference type="ARBA" id="ARBA00004651"/>
    </source>
</evidence>
<evidence type="ECO:0000313" key="11">
    <source>
        <dbReference type="Proteomes" id="UP000320876"/>
    </source>
</evidence>
<evidence type="ECO:0000256" key="3">
    <source>
        <dbReference type="ARBA" id="ARBA00022448"/>
    </source>
</evidence>
<organism evidence="10 11">
    <name type="scientific">Amycolatopsis cihanbeyliensis</name>
    <dbReference type="NCBI Taxonomy" id="1128664"/>
    <lineage>
        <taxon>Bacteria</taxon>
        <taxon>Bacillati</taxon>
        <taxon>Actinomycetota</taxon>
        <taxon>Actinomycetes</taxon>
        <taxon>Pseudonocardiales</taxon>
        <taxon>Pseudonocardiaceae</taxon>
        <taxon>Amycolatopsis</taxon>
    </lineage>
</organism>
<dbReference type="PROSITE" id="PS50850">
    <property type="entry name" value="MFS"/>
    <property type="match status" value="1"/>
</dbReference>
<feature type="transmembrane region" description="Helical" evidence="8">
    <location>
        <begin position="175"/>
        <end position="195"/>
    </location>
</feature>
<dbReference type="InterPro" id="IPR005829">
    <property type="entry name" value="Sugar_transporter_CS"/>
</dbReference>
<dbReference type="Pfam" id="PF07690">
    <property type="entry name" value="MFS_1"/>
    <property type="match status" value="1"/>
</dbReference>
<dbReference type="AlphaFoldDB" id="A0A542CU85"/>
<feature type="transmembrane region" description="Helical" evidence="8">
    <location>
        <begin position="21"/>
        <end position="43"/>
    </location>
</feature>
<dbReference type="PANTHER" id="PTHR42718:SF9">
    <property type="entry name" value="MAJOR FACILITATOR SUPERFAMILY MULTIDRUG TRANSPORTER MFSC"/>
    <property type="match status" value="1"/>
</dbReference>
<evidence type="ECO:0000256" key="4">
    <source>
        <dbReference type="ARBA" id="ARBA00022475"/>
    </source>
</evidence>
<dbReference type="InterPro" id="IPR004812">
    <property type="entry name" value="Efflux_drug-R_Bcr/CmlA"/>
</dbReference>
<feature type="transmembrane region" description="Helical" evidence="8">
    <location>
        <begin position="354"/>
        <end position="373"/>
    </location>
</feature>
<dbReference type="InterPro" id="IPR036259">
    <property type="entry name" value="MFS_trans_sf"/>
</dbReference>
<comment type="caution">
    <text evidence="10">The sequence shown here is derived from an EMBL/GenBank/DDBJ whole genome shotgun (WGS) entry which is preliminary data.</text>
</comment>
<dbReference type="Proteomes" id="UP000320876">
    <property type="component" value="Unassembled WGS sequence"/>
</dbReference>
<proteinExistence type="inferred from homology"/>
<evidence type="ECO:0000256" key="6">
    <source>
        <dbReference type="ARBA" id="ARBA00022989"/>
    </source>
</evidence>
<keyword evidence="3" id="KW-0813">Transport</keyword>
<dbReference type="Gene3D" id="1.20.1720.10">
    <property type="entry name" value="Multidrug resistance protein D"/>
    <property type="match status" value="1"/>
</dbReference>
<feature type="transmembrane region" description="Helical" evidence="8">
    <location>
        <begin position="55"/>
        <end position="75"/>
    </location>
</feature>
<name>A0A542CU85_AMYCI</name>
<feature type="transmembrane region" description="Helical" evidence="8">
    <location>
        <begin position="323"/>
        <end position="342"/>
    </location>
</feature>
<keyword evidence="6 8" id="KW-1133">Transmembrane helix</keyword>
<feature type="domain" description="Major facilitator superfamily (MFS) profile" evidence="9">
    <location>
        <begin position="18"/>
        <end position="405"/>
    </location>
</feature>
<keyword evidence="11" id="KW-1185">Reference proteome</keyword>
<feature type="transmembrane region" description="Helical" evidence="8">
    <location>
        <begin position="112"/>
        <end position="133"/>
    </location>
</feature>
<dbReference type="NCBIfam" id="TIGR00710">
    <property type="entry name" value="efflux_Bcr_CflA"/>
    <property type="match status" value="1"/>
</dbReference>
<dbReference type="PRINTS" id="PR00173">
    <property type="entry name" value="EDTRNSPORT"/>
</dbReference>
<gene>
    <name evidence="10" type="ORF">FB471_6514</name>
</gene>
<feature type="transmembrane region" description="Helical" evidence="8">
    <location>
        <begin position="87"/>
        <end position="106"/>
    </location>
</feature>
<comment type="similarity">
    <text evidence="2">Belongs to the major facilitator superfamily. Bcr/CmlA family.</text>
</comment>
<dbReference type="PANTHER" id="PTHR42718">
    <property type="entry name" value="MAJOR FACILITATOR SUPERFAMILY MULTIDRUG TRANSPORTER MFSC"/>
    <property type="match status" value="1"/>
</dbReference>
<dbReference type="GO" id="GO:0005886">
    <property type="term" value="C:plasma membrane"/>
    <property type="evidence" value="ECO:0007669"/>
    <property type="project" value="UniProtKB-SubCell"/>
</dbReference>
<dbReference type="NCBIfam" id="NF008314">
    <property type="entry name" value="PRK11102.1"/>
    <property type="match status" value="1"/>
</dbReference>
<keyword evidence="5 8" id="KW-0812">Transmembrane</keyword>
<dbReference type="CDD" id="cd17320">
    <property type="entry name" value="MFS_MdfA_MDR_like"/>
    <property type="match status" value="1"/>
</dbReference>
<dbReference type="RefSeq" id="WP_142003587.1">
    <property type="nucleotide sequence ID" value="NZ_VFML01000002.1"/>
</dbReference>
<feature type="transmembrane region" description="Helical" evidence="8">
    <location>
        <begin position="290"/>
        <end position="317"/>
    </location>
</feature>
<feature type="transmembrane region" description="Helical" evidence="8">
    <location>
        <begin position="379"/>
        <end position="400"/>
    </location>
</feature>
<evidence type="ECO:0000256" key="2">
    <source>
        <dbReference type="ARBA" id="ARBA00006236"/>
    </source>
</evidence>
<keyword evidence="7 8" id="KW-0472">Membrane</keyword>
<sequence length="413" mass="42663">MSTYTEERPATDNRPPSTVRYALILGGLTAFGPLSIDMYLPALPTMSGDLRASSSTLQLTLTAFFIGLALGQLVIGPLSDAFGRRRPLLIGITIYATASVLCALSPSAELLIAARGLQAIGASAGMVVARATVRDLFGGTAMTRFFSMLILVTGLAPILAPVVGGQVLNWTSWRGVFLVLTGFGVLLLIVAALALPEPLPPWRRTPARLGAAARTYLALLRDRAFLGYALASGLVLAGLFAYIAGSSFVLQDVYGLSPQQYSLVFGANGIGIVLLGQVNGRIVGRFPERVLLRTGLLVGAASALAMVLGLSLGLGLIALLPPLFLIISSIGLTMPNITSLALTDHPRTAGAASALLGVLQFVLGGVASPLVGLGGTSSALPMALIMASFGLLALLVYSLMTRRGAAQPLPATA</sequence>
<feature type="transmembrane region" description="Helical" evidence="8">
    <location>
        <begin position="145"/>
        <end position="163"/>
    </location>
</feature>
<evidence type="ECO:0000259" key="9">
    <source>
        <dbReference type="PROSITE" id="PS50850"/>
    </source>
</evidence>